<feature type="domain" description="Alpha/beta-hydrolase catalytic" evidence="3">
    <location>
        <begin position="178"/>
        <end position="324"/>
    </location>
</feature>
<proteinExistence type="predicted"/>
<reference evidence="4 5" key="1">
    <citation type="submission" date="2022-06" db="EMBL/GenBank/DDBJ databases">
        <title>Genomic Encyclopedia of Archaeal and Bacterial Type Strains, Phase II (KMG-II): from individual species to whole genera.</title>
        <authorList>
            <person name="Goeker M."/>
        </authorList>
    </citation>
    <scope>NUCLEOTIDE SEQUENCE [LARGE SCALE GENOMIC DNA]</scope>
    <source>
        <strain evidence="4 5">DSM 44693</strain>
    </source>
</reference>
<dbReference type="InterPro" id="IPR027787">
    <property type="entry name" value="Alpha/beta-hydrolase_catalytic"/>
</dbReference>
<evidence type="ECO:0000313" key="5">
    <source>
        <dbReference type="Proteomes" id="UP001206895"/>
    </source>
</evidence>
<evidence type="ECO:0000259" key="3">
    <source>
        <dbReference type="Pfam" id="PF10081"/>
    </source>
</evidence>
<dbReference type="SUPFAM" id="SSF53474">
    <property type="entry name" value="alpha/beta-Hydrolases"/>
    <property type="match status" value="1"/>
</dbReference>
<evidence type="ECO:0000313" key="4">
    <source>
        <dbReference type="EMBL" id="MCP2177216.1"/>
    </source>
</evidence>
<evidence type="ECO:0000256" key="2">
    <source>
        <dbReference type="SAM" id="Phobius"/>
    </source>
</evidence>
<dbReference type="EMBL" id="JAMTCJ010000003">
    <property type="protein sequence ID" value="MCP2177216.1"/>
    <property type="molecule type" value="Genomic_DNA"/>
</dbReference>
<sequence length="430" mass="43985">MEVPRLPHPAGVIGALVGSTIALAPGSLPREVSVHAALLGACLLLGAGIGSVVGRLPVDRAADPAADRDRRVRVVGIAAVLFTGMVLANLWWQDTLRTGLDQPGVGLGWIAASFAPVALYAAVVAAPGLTSVAVVTAAAAIAGLAPASADPQDTDVIRAGMSRAEAFATSDATATSLRLYSPLDGRTAERRATDLVDRWSSAGGARRAAVVVAVPTGSGWVDPDAVRGFEERLGGDVSVIALQYSDIPSWRAFVSGSDTARTGAIAVTAALTRAVGRLPTAARPQVYLYGQSLGAIGADAAREWAATRAAEVSVCATVLAGAPAGTVAPQASRRVVLANASDPVVRWSPRLLWRPPTRSTARADLPRPVWFPVAGFIQASTDLLGALSFPAGHGHQYGAEQGTTAPLCPTRTGVDQTSGPRAASYAAPTR</sequence>
<feature type="domain" description="Alpha/beta-hydrolase catalytic" evidence="3">
    <location>
        <begin position="331"/>
        <end position="400"/>
    </location>
</feature>
<gene>
    <name evidence="4" type="ORF">LX13_003044</name>
</gene>
<accession>A0ABT1HG57</accession>
<keyword evidence="2" id="KW-0812">Transmembrane</keyword>
<keyword evidence="5" id="KW-1185">Reference proteome</keyword>
<dbReference type="Pfam" id="PF10081">
    <property type="entry name" value="Abhydrolase_9"/>
    <property type="match status" value="2"/>
</dbReference>
<protein>
    <submittedName>
        <fullName evidence="4">Membrane protein</fullName>
    </submittedName>
</protein>
<comment type="caution">
    <text evidence="4">The sequence shown here is derived from an EMBL/GenBank/DDBJ whole genome shotgun (WGS) entry which is preliminary data.</text>
</comment>
<feature type="region of interest" description="Disordered" evidence="1">
    <location>
        <begin position="398"/>
        <end position="430"/>
    </location>
</feature>
<organism evidence="4 5">
    <name type="scientific">Williamsia maris</name>
    <dbReference type="NCBI Taxonomy" id="72806"/>
    <lineage>
        <taxon>Bacteria</taxon>
        <taxon>Bacillati</taxon>
        <taxon>Actinomycetota</taxon>
        <taxon>Actinomycetes</taxon>
        <taxon>Mycobacteriales</taxon>
        <taxon>Nocardiaceae</taxon>
        <taxon>Williamsia</taxon>
    </lineage>
</organism>
<feature type="transmembrane region" description="Helical" evidence="2">
    <location>
        <begin position="36"/>
        <end position="54"/>
    </location>
</feature>
<evidence type="ECO:0000256" key="1">
    <source>
        <dbReference type="SAM" id="MobiDB-lite"/>
    </source>
</evidence>
<dbReference type="InterPro" id="IPR029058">
    <property type="entry name" value="AB_hydrolase_fold"/>
</dbReference>
<keyword evidence="2" id="KW-0472">Membrane</keyword>
<feature type="transmembrane region" description="Helical" evidence="2">
    <location>
        <begin position="6"/>
        <end position="24"/>
    </location>
</feature>
<dbReference type="RefSeq" id="WP_253662781.1">
    <property type="nucleotide sequence ID" value="NZ_BAAAJQ010000001.1"/>
</dbReference>
<feature type="transmembrane region" description="Helical" evidence="2">
    <location>
        <begin position="74"/>
        <end position="92"/>
    </location>
</feature>
<dbReference type="Proteomes" id="UP001206895">
    <property type="component" value="Unassembled WGS sequence"/>
</dbReference>
<feature type="transmembrane region" description="Helical" evidence="2">
    <location>
        <begin position="104"/>
        <end position="123"/>
    </location>
</feature>
<name>A0ABT1HG57_9NOCA</name>
<keyword evidence="2" id="KW-1133">Transmembrane helix</keyword>